<dbReference type="Proteomes" id="UP000175707">
    <property type="component" value="Unassembled WGS sequence"/>
</dbReference>
<protein>
    <submittedName>
        <fullName evidence="1">Uncharacterized protein</fullName>
    </submittedName>
</protein>
<proteinExistence type="predicted"/>
<organism evidence="1 2">
    <name type="scientific">Acidithiobacillus caldus</name>
    <dbReference type="NCBI Taxonomy" id="33059"/>
    <lineage>
        <taxon>Bacteria</taxon>
        <taxon>Pseudomonadati</taxon>
        <taxon>Pseudomonadota</taxon>
        <taxon>Acidithiobacillia</taxon>
        <taxon>Acidithiobacillales</taxon>
        <taxon>Acidithiobacillaceae</taxon>
        <taxon>Acidithiobacillus</taxon>
    </lineage>
</organism>
<gene>
    <name evidence="1" type="ORF">BAE30_16265</name>
</gene>
<evidence type="ECO:0000313" key="2">
    <source>
        <dbReference type="Proteomes" id="UP000175707"/>
    </source>
</evidence>
<dbReference type="AlphaFoldDB" id="A0A1E7YRN2"/>
<evidence type="ECO:0000313" key="1">
    <source>
        <dbReference type="EMBL" id="OFC40876.1"/>
    </source>
</evidence>
<dbReference type="EMBL" id="LZYH01001122">
    <property type="protein sequence ID" value="OFC40876.1"/>
    <property type="molecule type" value="Genomic_DNA"/>
</dbReference>
<sequence length="85" mass="9370">MSPEHIVAGLLDDLPEGVVLTKPYREEVSETIVMLADGNLRGWIMALLEVAQERPATARAAADNLLDNLEPVLAEAARLLLQWQH</sequence>
<reference evidence="1 2" key="1">
    <citation type="submission" date="2016-06" db="EMBL/GenBank/DDBJ databases">
        <title>Gene turnover analysis identifies the evolutionary adaptation of the extremophile Acidithiobacillus caldus.</title>
        <authorList>
            <person name="Zhang X."/>
        </authorList>
    </citation>
    <scope>NUCLEOTIDE SEQUENCE [LARGE SCALE GENOMIC DNA]</scope>
    <source>
        <strain evidence="1 2">S1</strain>
    </source>
</reference>
<accession>A0A1E7YRN2</accession>
<name>A0A1E7YRN2_9PROT</name>
<comment type="caution">
    <text evidence="1">The sequence shown here is derived from an EMBL/GenBank/DDBJ whole genome shotgun (WGS) entry which is preliminary data.</text>
</comment>